<accession>A0A3P8VTP1</accession>
<dbReference type="Proteomes" id="UP000265120">
    <property type="component" value="Chromosome 20"/>
</dbReference>
<evidence type="ECO:0000313" key="2">
    <source>
        <dbReference type="Ensembl" id="ENSCSEP00000018598.1"/>
    </source>
</evidence>
<feature type="chain" id="PRO_5018129946" evidence="1">
    <location>
        <begin position="21"/>
        <end position="170"/>
    </location>
</feature>
<protein>
    <submittedName>
        <fullName evidence="2">Uncharacterized protein</fullName>
    </submittedName>
</protein>
<feature type="signal peptide" evidence="1">
    <location>
        <begin position="1"/>
        <end position="20"/>
    </location>
</feature>
<keyword evidence="1" id="KW-0732">Signal</keyword>
<dbReference type="PANTHER" id="PTHR38564">
    <property type="entry name" value="SI:CH73-250A16.5-RELATED"/>
    <property type="match status" value="1"/>
</dbReference>
<keyword evidence="3" id="KW-1185">Reference proteome</keyword>
<reference evidence="2 3" key="1">
    <citation type="journal article" date="2014" name="Nat. Genet.">
        <title>Whole-genome sequence of a flatfish provides insights into ZW sex chromosome evolution and adaptation to a benthic lifestyle.</title>
        <authorList>
            <person name="Chen S."/>
            <person name="Zhang G."/>
            <person name="Shao C."/>
            <person name="Huang Q."/>
            <person name="Liu G."/>
            <person name="Zhang P."/>
            <person name="Song W."/>
            <person name="An N."/>
            <person name="Chalopin D."/>
            <person name="Volff J.N."/>
            <person name="Hong Y."/>
            <person name="Li Q."/>
            <person name="Sha Z."/>
            <person name="Zhou H."/>
            <person name="Xie M."/>
            <person name="Yu Q."/>
            <person name="Liu Y."/>
            <person name="Xiang H."/>
            <person name="Wang N."/>
            <person name="Wu K."/>
            <person name="Yang C."/>
            <person name="Zhou Q."/>
            <person name="Liao X."/>
            <person name="Yang L."/>
            <person name="Hu Q."/>
            <person name="Zhang J."/>
            <person name="Meng L."/>
            <person name="Jin L."/>
            <person name="Tian Y."/>
            <person name="Lian J."/>
            <person name="Yang J."/>
            <person name="Miao G."/>
            <person name="Liu S."/>
            <person name="Liang Z."/>
            <person name="Yan F."/>
            <person name="Li Y."/>
            <person name="Sun B."/>
            <person name="Zhang H."/>
            <person name="Zhang J."/>
            <person name="Zhu Y."/>
            <person name="Du M."/>
            <person name="Zhao Y."/>
            <person name="Schartl M."/>
            <person name="Tang Q."/>
            <person name="Wang J."/>
        </authorList>
    </citation>
    <scope>NUCLEOTIDE SEQUENCE</scope>
</reference>
<evidence type="ECO:0000313" key="3">
    <source>
        <dbReference type="Proteomes" id="UP000265120"/>
    </source>
</evidence>
<evidence type="ECO:0000256" key="1">
    <source>
        <dbReference type="SAM" id="SignalP"/>
    </source>
</evidence>
<sequence>MNSLLLASVLLTGLFGSYSAVPVPPGPGPAPPAFHAFCRTMWLFPSTCVEISTTIVKQIQAFNPMNGCDQCQYRLVSVTPRSIKANHTSVDNLQAESLSFTFSPTVMTGSCRVAAQSTSLGFTNLIDNGLNYCNLYDLVSMSGLTSVPGFEELVNEWACLGYGLATCADN</sequence>
<dbReference type="AlphaFoldDB" id="A0A3P8VTP1"/>
<dbReference type="InParanoid" id="A0A3P8VTP1"/>
<name>A0A3P8VTP1_CYNSE</name>
<reference evidence="2" key="2">
    <citation type="submission" date="2025-08" db="UniProtKB">
        <authorList>
            <consortium name="Ensembl"/>
        </authorList>
    </citation>
    <scope>IDENTIFICATION</scope>
</reference>
<dbReference type="Ensembl" id="ENSCSET00000018829.1">
    <property type="protein sequence ID" value="ENSCSEP00000018598.1"/>
    <property type="gene ID" value="ENSCSEG00000011916.1"/>
</dbReference>
<dbReference type="GeneTree" id="ENSGT00940000174275"/>
<dbReference type="PANTHER" id="PTHR38564:SF2">
    <property type="entry name" value="WU:FC46H12 PRECURSOR"/>
    <property type="match status" value="1"/>
</dbReference>
<proteinExistence type="predicted"/>
<reference evidence="2" key="3">
    <citation type="submission" date="2025-09" db="UniProtKB">
        <authorList>
            <consortium name="Ensembl"/>
        </authorList>
    </citation>
    <scope>IDENTIFICATION</scope>
</reference>
<organism evidence="2 3">
    <name type="scientific">Cynoglossus semilaevis</name>
    <name type="common">Tongue sole</name>
    <dbReference type="NCBI Taxonomy" id="244447"/>
    <lineage>
        <taxon>Eukaryota</taxon>
        <taxon>Metazoa</taxon>
        <taxon>Chordata</taxon>
        <taxon>Craniata</taxon>
        <taxon>Vertebrata</taxon>
        <taxon>Euteleostomi</taxon>
        <taxon>Actinopterygii</taxon>
        <taxon>Neopterygii</taxon>
        <taxon>Teleostei</taxon>
        <taxon>Neoteleostei</taxon>
        <taxon>Acanthomorphata</taxon>
        <taxon>Carangaria</taxon>
        <taxon>Pleuronectiformes</taxon>
        <taxon>Pleuronectoidei</taxon>
        <taxon>Cynoglossidae</taxon>
        <taxon>Cynoglossinae</taxon>
        <taxon>Cynoglossus</taxon>
    </lineage>
</organism>
<dbReference type="OMA" id="DGSTNYC"/>